<reference evidence="2" key="1">
    <citation type="submission" date="2016-11" db="EMBL/GenBank/DDBJ databases">
        <title>Complete genome sequence of Virgibacillus pantothenticus 21D, a halophilic bacterium isolated from the deep hypersaline anoxic basin Discovery in the Mediterranean Sea.</title>
        <authorList>
            <person name="Zeaiter Z."/>
            <person name="Booth J.M."/>
            <person name="Prosdocimi E.M."/>
            <person name="Mapelli F."/>
            <person name="Fusi M."/>
            <person name="Daffonchio D."/>
            <person name="Borin S."/>
            <person name="Crotti E."/>
        </authorList>
    </citation>
    <scope>NUCLEOTIDE SEQUENCE [LARGE SCALE GENOMIC DNA]</scope>
    <source>
        <strain evidence="2">21D</strain>
    </source>
</reference>
<dbReference type="AlphaFoldDB" id="A0A2K9J4C8"/>
<proteinExistence type="predicted"/>
<dbReference type="RefSeq" id="WP_101933970.1">
    <property type="nucleotide sequence ID" value="NZ_CP018622.1"/>
</dbReference>
<organism evidence="1 2">
    <name type="scientific">Virgibacillus dokdonensis</name>
    <dbReference type="NCBI Taxonomy" id="302167"/>
    <lineage>
        <taxon>Bacteria</taxon>
        <taxon>Bacillati</taxon>
        <taxon>Bacillota</taxon>
        <taxon>Bacilli</taxon>
        <taxon>Bacillales</taxon>
        <taxon>Bacillaceae</taxon>
        <taxon>Virgibacillus</taxon>
    </lineage>
</organism>
<dbReference type="KEGG" id="vpn:A21D_03540"/>
<accession>A0A2K9J4C8</accession>
<gene>
    <name evidence="1" type="ORF">A21D_03540</name>
</gene>
<name>A0A2K9J4C8_9BACI</name>
<protein>
    <submittedName>
        <fullName evidence="1">Uncharacterized protein</fullName>
    </submittedName>
</protein>
<sequence length="109" mass="12275">MNVKFKNYNCNIMFGQYGNGNTAIQLIDEKDGYPVAVATVNGLHKCPNDIVGIKDWSENEGMVDALIQAHVIEDELLLMERTGFVYIGYYKLTDQALKLLKEFKVGQQA</sequence>
<dbReference type="EMBL" id="CP018622">
    <property type="protein sequence ID" value="AUJ26574.1"/>
    <property type="molecule type" value="Genomic_DNA"/>
</dbReference>
<evidence type="ECO:0000313" key="1">
    <source>
        <dbReference type="EMBL" id="AUJ26574.1"/>
    </source>
</evidence>
<dbReference type="Proteomes" id="UP000234237">
    <property type="component" value="Chromosome"/>
</dbReference>
<evidence type="ECO:0000313" key="2">
    <source>
        <dbReference type="Proteomes" id="UP000234237"/>
    </source>
</evidence>